<comment type="function">
    <text evidence="5">One of two assembly initiator proteins, it binds directly to the 5'-end of the 23S rRNA, where it nucleates assembly of the 50S subunit.</text>
</comment>
<keyword evidence="5" id="KW-0694">RNA-binding</keyword>
<dbReference type="InterPro" id="IPR008991">
    <property type="entry name" value="Translation_prot_SH3-like_sf"/>
</dbReference>
<dbReference type="InterPro" id="IPR005824">
    <property type="entry name" value="KOW"/>
</dbReference>
<evidence type="ECO:0000256" key="4">
    <source>
        <dbReference type="ARBA" id="ARBA00035206"/>
    </source>
</evidence>
<dbReference type="GO" id="GO:0003735">
    <property type="term" value="F:structural constituent of ribosome"/>
    <property type="evidence" value="ECO:0007669"/>
    <property type="project" value="InterPro"/>
</dbReference>
<keyword evidence="2 5" id="KW-0689">Ribosomal protein</keyword>
<comment type="function">
    <text evidence="5">One of the proteins that surrounds the polypeptide exit tunnel on the outside of the subunit.</text>
</comment>
<dbReference type="PANTHER" id="PTHR12903">
    <property type="entry name" value="MITOCHONDRIAL RIBOSOMAL PROTEIN L24"/>
    <property type="match status" value="1"/>
</dbReference>
<dbReference type="InterPro" id="IPR041988">
    <property type="entry name" value="Ribosomal_uL24_KOW"/>
</dbReference>
<dbReference type="SMART" id="SM00739">
    <property type="entry name" value="KOW"/>
    <property type="match status" value="1"/>
</dbReference>
<dbReference type="SUPFAM" id="SSF50104">
    <property type="entry name" value="Translation proteins SH3-like domain"/>
    <property type="match status" value="1"/>
</dbReference>
<dbReference type="InterPro" id="IPR014722">
    <property type="entry name" value="Rib_uL2_dom2"/>
</dbReference>
<accession>A0A1F7I4K4</accession>
<dbReference type="GO" id="GO:0006412">
    <property type="term" value="P:translation"/>
    <property type="evidence" value="ECO:0007669"/>
    <property type="project" value="UniProtKB-UniRule"/>
</dbReference>
<reference evidence="7 8" key="1">
    <citation type="journal article" date="2016" name="Nat. Commun.">
        <title>Thousands of microbial genomes shed light on interconnected biogeochemical processes in an aquifer system.</title>
        <authorList>
            <person name="Anantharaman K."/>
            <person name="Brown C.T."/>
            <person name="Hug L.A."/>
            <person name="Sharon I."/>
            <person name="Castelle C.J."/>
            <person name="Probst A.J."/>
            <person name="Thomas B.C."/>
            <person name="Singh A."/>
            <person name="Wilkins M.J."/>
            <person name="Karaoz U."/>
            <person name="Brodie E.L."/>
            <person name="Williams K.H."/>
            <person name="Hubbard S.S."/>
            <person name="Banfield J.F."/>
        </authorList>
    </citation>
    <scope>NUCLEOTIDE SEQUENCE [LARGE SCALE GENOMIC DNA]</scope>
</reference>
<dbReference type="Pfam" id="PF17136">
    <property type="entry name" value="ribosomal_L24"/>
    <property type="match status" value="1"/>
</dbReference>
<dbReference type="EMBL" id="MGAC01000017">
    <property type="protein sequence ID" value="OGK38295.1"/>
    <property type="molecule type" value="Genomic_DNA"/>
</dbReference>
<comment type="similarity">
    <text evidence="1 5">Belongs to the universal ribosomal protein uL24 family.</text>
</comment>
<evidence type="ECO:0000256" key="2">
    <source>
        <dbReference type="ARBA" id="ARBA00022980"/>
    </source>
</evidence>
<evidence type="ECO:0000256" key="1">
    <source>
        <dbReference type="ARBA" id="ARBA00010618"/>
    </source>
</evidence>
<dbReference type="AlphaFoldDB" id="A0A1F7I4K4"/>
<evidence type="ECO:0000313" key="7">
    <source>
        <dbReference type="EMBL" id="OGK38295.1"/>
    </source>
</evidence>
<dbReference type="InterPro" id="IPR003256">
    <property type="entry name" value="Ribosomal_uL24"/>
</dbReference>
<dbReference type="InterPro" id="IPR057264">
    <property type="entry name" value="Ribosomal_uL24_C"/>
</dbReference>
<evidence type="ECO:0000313" key="8">
    <source>
        <dbReference type="Proteomes" id="UP000176803"/>
    </source>
</evidence>
<dbReference type="GO" id="GO:1990904">
    <property type="term" value="C:ribonucleoprotein complex"/>
    <property type="evidence" value="ECO:0007669"/>
    <property type="project" value="UniProtKB-KW"/>
</dbReference>
<dbReference type="GO" id="GO:0019843">
    <property type="term" value="F:rRNA binding"/>
    <property type="evidence" value="ECO:0007669"/>
    <property type="project" value="UniProtKB-UniRule"/>
</dbReference>
<organism evidence="7 8">
    <name type="scientific">Candidatus Roizmanbacteria bacterium RIFCSPHIGHO2_12_FULL_41_11</name>
    <dbReference type="NCBI Taxonomy" id="1802052"/>
    <lineage>
        <taxon>Bacteria</taxon>
        <taxon>Candidatus Roizmaniibacteriota</taxon>
    </lineage>
</organism>
<protein>
    <recommendedName>
        <fullName evidence="4 5">Large ribosomal subunit protein uL24</fullName>
    </recommendedName>
</protein>
<gene>
    <name evidence="5" type="primary">rplX</name>
    <name evidence="7" type="ORF">A3F03_01850</name>
</gene>
<evidence type="ECO:0000256" key="5">
    <source>
        <dbReference type="HAMAP-Rule" id="MF_01326"/>
    </source>
</evidence>
<sequence length="101" mass="11315">MKLKKGDKVKITAGKDRGREGIVERVYKKTGSVIIPGVNIYKKHVKKSEQMPQGGVVDIPRPLKSAKVMLICPKCSKATRVGYKVTKDRKMRICKKCQSTI</sequence>
<comment type="caution">
    <text evidence="7">The sequence shown here is derived from an EMBL/GenBank/DDBJ whole genome shotgun (WGS) entry which is preliminary data.</text>
</comment>
<dbReference type="GO" id="GO:0005840">
    <property type="term" value="C:ribosome"/>
    <property type="evidence" value="ECO:0007669"/>
    <property type="project" value="UniProtKB-KW"/>
</dbReference>
<evidence type="ECO:0000259" key="6">
    <source>
        <dbReference type="SMART" id="SM00739"/>
    </source>
</evidence>
<dbReference type="CDD" id="cd06089">
    <property type="entry name" value="KOW_RPL26"/>
    <property type="match status" value="1"/>
</dbReference>
<dbReference type="Pfam" id="PF00467">
    <property type="entry name" value="KOW"/>
    <property type="match status" value="1"/>
</dbReference>
<comment type="subunit">
    <text evidence="5">Part of the 50S ribosomal subunit.</text>
</comment>
<dbReference type="Gene3D" id="2.30.30.30">
    <property type="match status" value="1"/>
</dbReference>
<dbReference type="NCBIfam" id="TIGR01079">
    <property type="entry name" value="rplX_bact"/>
    <property type="match status" value="1"/>
</dbReference>
<keyword evidence="3 5" id="KW-0687">Ribonucleoprotein</keyword>
<evidence type="ECO:0000256" key="3">
    <source>
        <dbReference type="ARBA" id="ARBA00023274"/>
    </source>
</evidence>
<proteinExistence type="inferred from homology"/>
<feature type="domain" description="KOW" evidence="6">
    <location>
        <begin position="2"/>
        <end position="29"/>
    </location>
</feature>
<dbReference type="HAMAP" id="MF_01326_B">
    <property type="entry name" value="Ribosomal_uL24_B"/>
    <property type="match status" value="1"/>
</dbReference>
<dbReference type="Proteomes" id="UP000176803">
    <property type="component" value="Unassembled WGS sequence"/>
</dbReference>
<keyword evidence="5" id="KW-0699">rRNA-binding</keyword>
<name>A0A1F7I4K4_9BACT</name>